<dbReference type="SUPFAM" id="SSF47473">
    <property type="entry name" value="EF-hand"/>
    <property type="match status" value="1"/>
</dbReference>
<dbReference type="Proteomes" id="UP001217089">
    <property type="component" value="Unassembled WGS sequence"/>
</dbReference>
<evidence type="ECO:0000313" key="3">
    <source>
        <dbReference type="EMBL" id="KAJ8314620.1"/>
    </source>
</evidence>
<dbReference type="InterPro" id="IPR011992">
    <property type="entry name" value="EF-hand-dom_pair"/>
</dbReference>
<proteinExistence type="predicted"/>
<protein>
    <submittedName>
        <fullName evidence="3">Uncharacterized protein</fullName>
    </submittedName>
</protein>
<reference evidence="3 4" key="1">
    <citation type="submission" date="2022-12" db="EMBL/GenBank/DDBJ databases">
        <title>Chromosome-level genome of Tegillarca granosa.</title>
        <authorList>
            <person name="Kim J."/>
        </authorList>
    </citation>
    <scope>NUCLEOTIDE SEQUENCE [LARGE SCALE GENOMIC DNA]</scope>
    <source>
        <strain evidence="3">Teg-2019</strain>
        <tissue evidence="3">Adductor muscle</tissue>
    </source>
</reference>
<dbReference type="EMBL" id="JARBDR010000337">
    <property type="protein sequence ID" value="KAJ8314620.1"/>
    <property type="molecule type" value="Genomic_DNA"/>
</dbReference>
<keyword evidence="2" id="KW-0677">Repeat</keyword>
<dbReference type="Gene3D" id="1.10.238.10">
    <property type="entry name" value="EF-hand"/>
    <property type="match status" value="1"/>
</dbReference>
<accession>A0ABQ9FEB8</accession>
<evidence type="ECO:0000313" key="4">
    <source>
        <dbReference type="Proteomes" id="UP001217089"/>
    </source>
</evidence>
<evidence type="ECO:0000256" key="1">
    <source>
        <dbReference type="ARBA" id="ARBA00022723"/>
    </source>
</evidence>
<gene>
    <name evidence="3" type="ORF">KUTeg_006770</name>
</gene>
<organism evidence="3 4">
    <name type="scientific">Tegillarca granosa</name>
    <name type="common">Malaysian cockle</name>
    <name type="synonym">Anadara granosa</name>
    <dbReference type="NCBI Taxonomy" id="220873"/>
    <lineage>
        <taxon>Eukaryota</taxon>
        <taxon>Metazoa</taxon>
        <taxon>Spiralia</taxon>
        <taxon>Lophotrochozoa</taxon>
        <taxon>Mollusca</taxon>
        <taxon>Bivalvia</taxon>
        <taxon>Autobranchia</taxon>
        <taxon>Pteriomorphia</taxon>
        <taxon>Arcoida</taxon>
        <taxon>Arcoidea</taxon>
        <taxon>Arcidae</taxon>
        <taxon>Tegillarca</taxon>
    </lineage>
</organism>
<comment type="caution">
    <text evidence="3">The sequence shown here is derived from an EMBL/GenBank/DDBJ whole genome shotgun (WGS) entry which is preliminary data.</text>
</comment>
<sequence>MYFEITVTTAELQKLAQRYNDMDELDDIEGVSYEQMMTMPEFIGSPLAPKIVRYYANADTNRIHGKEFLLICTMLSDKTDPKEKKEFLFDLFNNYDTEFITHEEIFEYYKLMFDGAISDDHILALAYRALRMPNLKVQGRVEKHEFVAVTIQ</sequence>
<keyword evidence="1" id="KW-0479">Metal-binding</keyword>
<keyword evidence="4" id="KW-1185">Reference proteome</keyword>
<evidence type="ECO:0000256" key="2">
    <source>
        <dbReference type="ARBA" id="ARBA00022737"/>
    </source>
</evidence>
<dbReference type="PANTHER" id="PTHR45942">
    <property type="entry name" value="PROTEIN PHOSPATASE 3 REGULATORY SUBUNIT B ALPHA ISOFORM TYPE 1"/>
    <property type="match status" value="1"/>
</dbReference>
<name>A0ABQ9FEB8_TEGGR</name>